<dbReference type="Proteomes" id="UP000216225">
    <property type="component" value="Unassembled WGS sequence"/>
</dbReference>
<protein>
    <submittedName>
        <fullName evidence="1">DUF3348 family protein</fullName>
    </submittedName>
</protein>
<gene>
    <name evidence="1" type="ORF">CE154_019065</name>
</gene>
<dbReference type="Pfam" id="PF11828">
    <property type="entry name" value="DUF3348"/>
    <property type="match status" value="1"/>
</dbReference>
<organism evidence="1 2">
    <name type="scientific">Alicycliphilus denitrificans</name>
    <dbReference type="NCBI Taxonomy" id="179636"/>
    <lineage>
        <taxon>Bacteria</taxon>
        <taxon>Pseudomonadati</taxon>
        <taxon>Pseudomonadota</taxon>
        <taxon>Betaproteobacteria</taxon>
        <taxon>Burkholderiales</taxon>
        <taxon>Comamonadaceae</taxon>
        <taxon>Alicycliphilus</taxon>
    </lineage>
</organism>
<comment type="caution">
    <text evidence="1">The sequence shown here is derived from an EMBL/GenBank/DDBJ whole genome shotgun (WGS) entry which is preliminary data.</text>
</comment>
<name>A0A3R7FDL9_9BURK</name>
<dbReference type="RefSeq" id="WP_094437712.1">
    <property type="nucleotide sequence ID" value="NZ_NKDB02000004.1"/>
</dbReference>
<reference evidence="1 2" key="1">
    <citation type="submission" date="2018-09" db="EMBL/GenBank/DDBJ databases">
        <title>Genome comparison of Alicycliphilus sp. BQ1, a polyurethanolytic bacterium, with its closest phylogenetic relatives Alicycliphilus denitrificans BC and K601, unable to attack polyurethane.</title>
        <authorList>
            <person name="Loza-Tavera H."/>
            <person name="Lozano L."/>
            <person name="Cevallos M."/>
            <person name="Maya-Lucas O."/>
            <person name="Garcia-Mena J."/>
            <person name="Hernandez J."/>
        </authorList>
    </citation>
    <scope>NUCLEOTIDE SEQUENCE [LARGE SCALE GENOMIC DNA]</scope>
    <source>
        <strain evidence="1 2">BQ1</strain>
    </source>
</reference>
<evidence type="ECO:0000313" key="2">
    <source>
        <dbReference type="Proteomes" id="UP000216225"/>
    </source>
</evidence>
<dbReference type="EMBL" id="NKDB02000004">
    <property type="protein sequence ID" value="RKJ95203.1"/>
    <property type="molecule type" value="Genomic_DNA"/>
</dbReference>
<dbReference type="AlphaFoldDB" id="A0A3R7FDL9"/>
<sequence length="225" mass="23417">MAQHTGRAGLTGSALVRLLAGMGEAPGGAGGPRAAFADGLVQWVGWTDAIALSAALERPATAAGPQAHYTDEHAEYERVRATLAQAIGREAQAAGRSPLEAGMGFAPYRQCCVARQQAMGVALAALRVRVRAALAACGPDAARLAAVDAVLAQALAVQEQRVFAAVPARLEKHFQRLCADEAAQAGLDAFRADLQAVLLAELELRLQPVEGLLEALRRHTPSGDT</sequence>
<accession>A0A3R7FDL9</accession>
<proteinExistence type="predicted"/>
<evidence type="ECO:0000313" key="1">
    <source>
        <dbReference type="EMBL" id="RKJ95203.1"/>
    </source>
</evidence>
<dbReference type="InterPro" id="IPR021783">
    <property type="entry name" value="DUF3348"/>
</dbReference>